<dbReference type="NCBIfam" id="TIGR00694">
    <property type="entry name" value="thiM"/>
    <property type="match status" value="1"/>
</dbReference>
<comment type="caution">
    <text evidence="12">The sequence shown here is derived from an EMBL/GenBank/DDBJ whole genome shotgun (WGS) entry which is preliminary data.</text>
</comment>
<dbReference type="EMBL" id="JAKZFC010000001">
    <property type="protein sequence ID" value="MCH7321449.1"/>
    <property type="molecule type" value="Genomic_DNA"/>
</dbReference>
<accession>A0ABS9UAT5</accession>
<dbReference type="Proteomes" id="UP001316087">
    <property type="component" value="Unassembled WGS sequence"/>
</dbReference>
<dbReference type="CDD" id="cd01170">
    <property type="entry name" value="THZ_kinase"/>
    <property type="match status" value="1"/>
</dbReference>
<evidence type="ECO:0000256" key="4">
    <source>
        <dbReference type="ARBA" id="ARBA00022679"/>
    </source>
</evidence>
<keyword evidence="13" id="KW-1185">Reference proteome</keyword>
<evidence type="ECO:0000256" key="6">
    <source>
        <dbReference type="ARBA" id="ARBA00022741"/>
    </source>
</evidence>
<evidence type="ECO:0000313" key="13">
    <source>
        <dbReference type="Proteomes" id="UP001316087"/>
    </source>
</evidence>
<protein>
    <recommendedName>
        <fullName evidence="11">Hydroxyethylthiazole kinase</fullName>
        <ecNumber evidence="11">2.7.1.50</ecNumber>
    </recommendedName>
    <alternativeName>
        <fullName evidence="11">4-methyl-5-beta-hydroxyethylthiazole kinase</fullName>
        <shortName evidence="11">TH kinase</shortName>
        <shortName evidence="11">Thz kinase</shortName>
    </alternativeName>
</protein>
<evidence type="ECO:0000256" key="1">
    <source>
        <dbReference type="ARBA" id="ARBA00001771"/>
    </source>
</evidence>
<sequence length="247" mass="26475">MSLQKINEKKPLIHCITNYVVANFTANGLLTIGASPVMADAFEEVAEMTRIANALLLNIGTLNDRTVQSMLAAGKSANEHQVPIVLDPVGAGATAFRSQTTHTLLQQLKITLIRCNIGELAAIAGANWQAKGVDSGSGELDVVQTAKMIAKKYNCLVIVTGKEDVLTDGQQVEIIAGGHERITKITGSGCLLSAICAALLASSNEPFEDLAALLREYKQISLNAYASMGTFHENFFNQLEQFAEVRV</sequence>
<dbReference type="Pfam" id="PF02110">
    <property type="entry name" value="HK"/>
    <property type="match status" value="1"/>
</dbReference>
<comment type="pathway">
    <text evidence="3 11">Cofactor biosynthesis; thiamine diphosphate biosynthesis; 4-methyl-5-(2-phosphoethyl)-thiazole from 5-(2-hydroxyethyl)-4-methylthiazole: step 1/1.</text>
</comment>
<dbReference type="PRINTS" id="PR01099">
    <property type="entry name" value="HYETHTZKNASE"/>
</dbReference>
<dbReference type="GO" id="GO:0004417">
    <property type="term" value="F:hydroxyethylthiazole kinase activity"/>
    <property type="evidence" value="ECO:0007669"/>
    <property type="project" value="UniProtKB-EC"/>
</dbReference>
<feature type="binding site" evidence="11">
    <location>
        <position position="114"/>
    </location>
    <ligand>
        <name>ATP</name>
        <dbReference type="ChEBI" id="CHEBI:30616"/>
    </ligand>
</feature>
<dbReference type="SUPFAM" id="SSF53613">
    <property type="entry name" value="Ribokinase-like"/>
    <property type="match status" value="1"/>
</dbReference>
<feature type="binding site" evidence="11">
    <location>
        <position position="160"/>
    </location>
    <ligand>
        <name>ATP</name>
        <dbReference type="ChEBI" id="CHEBI:30616"/>
    </ligand>
</feature>
<keyword evidence="8 11" id="KW-0067">ATP-binding</keyword>
<comment type="similarity">
    <text evidence="11">Belongs to the Thz kinase family.</text>
</comment>
<evidence type="ECO:0000256" key="11">
    <source>
        <dbReference type="HAMAP-Rule" id="MF_00228"/>
    </source>
</evidence>
<feature type="binding site" evidence="11">
    <location>
        <position position="38"/>
    </location>
    <ligand>
        <name>substrate</name>
    </ligand>
</feature>
<evidence type="ECO:0000256" key="9">
    <source>
        <dbReference type="ARBA" id="ARBA00022842"/>
    </source>
</evidence>
<dbReference type="InterPro" id="IPR000417">
    <property type="entry name" value="Hyethyz_kinase"/>
</dbReference>
<keyword evidence="6 11" id="KW-0547">Nucleotide-binding</keyword>
<dbReference type="HAMAP" id="MF_00228">
    <property type="entry name" value="Thz_kinase"/>
    <property type="match status" value="1"/>
</dbReference>
<evidence type="ECO:0000256" key="8">
    <source>
        <dbReference type="ARBA" id="ARBA00022840"/>
    </source>
</evidence>
<keyword evidence="4 11" id="KW-0808">Transferase</keyword>
<dbReference type="InterPro" id="IPR029056">
    <property type="entry name" value="Ribokinase-like"/>
</dbReference>
<dbReference type="Gene3D" id="3.40.1190.20">
    <property type="match status" value="1"/>
</dbReference>
<comment type="catalytic activity">
    <reaction evidence="1 11">
        <text>5-(2-hydroxyethyl)-4-methylthiazole + ATP = 4-methyl-5-(2-phosphooxyethyl)-thiazole + ADP + H(+)</text>
        <dbReference type="Rhea" id="RHEA:24212"/>
        <dbReference type="ChEBI" id="CHEBI:15378"/>
        <dbReference type="ChEBI" id="CHEBI:17957"/>
        <dbReference type="ChEBI" id="CHEBI:30616"/>
        <dbReference type="ChEBI" id="CHEBI:58296"/>
        <dbReference type="ChEBI" id="CHEBI:456216"/>
        <dbReference type="EC" id="2.7.1.50"/>
    </reaction>
</comment>
<organism evidence="12 13">
    <name type="scientific">Solibacillus palustris</name>
    <dbReference type="NCBI Taxonomy" id="2908203"/>
    <lineage>
        <taxon>Bacteria</taxon>
        <taxon>Bacillati</taxon>
        <taxon>Bacillota</taxon>
        <taxon>Bacilli</taxon>
        <taxon>Bacillales</taxon>
        <taxon>Caryophanaceae</taxon>
        <taxon>Solibacillus</taxon>
    </lineage>
</organism>
<evidence type="ECO:0000256" key="2">
    <source>
        <dbReference type="ARBA" id="ARBA00001946"/>
    </source>
</evidence>
<dbReference type="EC" id="2.7.1.50" evidence="11"/>
<reference evidence="12 13" key="1">
    <citation type="submission" date="2022-03" db="EMBL/GenBank/DDBJ databases">
        <authorList>
            <person name="Jo J.-H."/>
            <person name="Im W.-T."/>
        </authorList>
    </citation>
    <scope>NUCLEOTIDE SEQUENCE [LARGE SCALE GENOMIC DNA]</scope>
    <source>
        <strain evidence="12 13">MA9</strain>
    </source>
</reference>
<comment type="cofactor">
    <cofactor evidence="2 11">
        <name>Mg(2+)</name>
        <dbReference type="ChEBI" id="CHEBI:18420"/>
    </cofactor>
</comment>
<evidence type="ECO:0000256" key="3">
    <source>
        <dbReference type="ARBA" id="ARBA00004868"/>
    </source>
</evidence>
<keyword evidence="7 11" id="KW-0418">Kinase</keyword>
<dbReference type="RefSeq" id="WP_241368477.1">
    <property type="nucleotide sequence ID" value="NZ_JAKZFC010000001.1"/>
</dbReference>
<name>A0ABS9UAT5_9BACL</name>
<dbReference type="PIRSF" id="PIRSF000513">
    <property type="entry name" value="Thz_kinase"/>
    <property type="match status" value="1"/>
</dbReference>
<keyword evidence="9 11" id="KW-0460">Magnesium</keyword>
<comment type="function">
    <text evidence="11">Catalyzes the phosphorylation of the hydroxyl group of 4-methyl-5-beta-hydroxyethylthiazole (THZ).</text>
</comment>
<proteinExistence type="inferred from homology"/>
<evidence type="ECO:0000256" key="5">
    <source>
        <dbReference type="ARBA" id="ARBA00022723"/>
    </source>
</evidence>
<feature type="binding site" evidence="11">
    <location>
        <position position="187"/>
    </location>
    <ligand>
        <name>substrate</name>
    </ligand>
</feature>
<keyword evidence="10 11" id="KW-0784">Thiamine biosynthesis</keyword>
<gene>
    <name evidence="11 12" type="primary">thiM</name>
    <name evidence="12" type="ORF">LZ480_06035</name>
</gene>
<evidence type="ECO:0000256" key="10">
    <source>
        <dbReference type="ARBA" id="ARBA00022977"/>
    </source>
</evidence>
<evidence type="ECO:0000313" key="12">
    <source>
        <dbReference type="EMBL" id="MCH7321449.1"/>
    </source>
</evidence>
<keyword evidence="5 11" id="KW-0479">Metal-binding</keyword>
<evidence type="ECO:0000256" key="7">
    <source>
        <dbReference type="ARBA" id="ARBA00022777"/>
    </source>
</evidence>
<dbReference type="NCBIfam" id="NF006830">
    <property type="entry name" value="PRK09355.1"/>
    <property type="match status" value="1"/>
</dbReference>